<dbReference type="EnsemblPlants" id="AVESA.00010b.r2.7CG0692320.1">
    <property type="protein sequence ID" value="AVESA.00010b.r2.7CG0692320.1.CDS.1"/>
    <property type="gene ID" value="AVESA.00010b.r2.7CG0692320"/>
</dbReference>
<protein>
    <submittedName>
        <fullName evidence="1">Uncharacterized protein</fullName>
    </submittedName>
</protein>
<evidence type="ECO:0000313" key="1">
    <source>
        <dbReference type="EnsemblPlants" id="AVESA.00010b.r2.7CG0692320.1.CDS.1"/>
    </source>
</evidence>
<sequence length="149" mass="17702">MSDHEQEQHPFANDIYDPTNWNNLDDKLRDILVERGPIREENLIFPLDDSARHFSYSYYSKKLTNGEVHDQEWLVYSKNVDKVFCFCCKIFKLNNNKSALATEGMRDWRHLSARIKDHENSVEHISNMSNWNELRIRLGNSQTIDKDLQ</sequence>
<name>A0ACD6A2Z9_AVESA</name>
<organism evidence="1 2">
    <name type="scientific">Avena sativa</name>
    <name type="common">Oat</name>
    <dbReference type="NCBI Taxonomy" id="4498"/>
    <lineage>
        <taxon>Eukaryota</taxon>
        <taxon>Viridiplantae</taxon>
        <taxon>Streptophyta</taxon>
        <taxon>Embryophyta</taxon>
        <taxon>Tracheophyta</taxon>
        <taxon>Spermatophyta</taxon>
        <taxon>Magnoliopsida</taxon>
        <taxon>Liliopsida</taxon>
        <taxon>Poales</taxon>
        <taxon>Poaceae</taxon>
        <taxon>BOP clade</taxon>
        <taxon>Pooideae</taxon>
        <taxon>Poodae</taxon>
        <taxon>Poeae</taxon>
        <taxon>Poeae Chloroplast Group 1 (Aveneae type)</taxon>
        <taxon>Aveninae</taxon>
        <taxon>Avena</taxon>
    </lineage>
</organism>
<reference evidence="1" key="1">
    <citation type="submission" date="2021-05" db="EMBL/GenBank/DDBJ databases">
        <authorList>
            <person name="Scholz U."/>
            <person name="Mascher M."/>
            <person name="Fiebig A."/>
        </authorList>
    </citation>
    <scope>NUCLEOTIDE SEQUENCE [LARGE SCALE GENOMIC DNA]</scope>
</reference>
<dbReference type="Proteomes" id="UP001732700">
    <property type="component" value="Chromosome 7C"/>
</dbReference>
<keyword evidence="2" id="KW-1185">Reference proteome</keyword>
<proteinExistence type="predicted"/>
<reference evidence="1" key="2">
    <citation type="submission" date="2025-09" db="UniProtKB">
        <authorList>
            <consortium name="EnsemblPlants"/>
        </authorList>
    </citation>
    <scope>IDENTIFICATION</scope>
</reference>
<evidence type="ECO:0000313" key="2">
    <source>
        <dbReference type="Proteomes" id="UP001732700"/>
    </source>
</evidence>
<accession>A0ACD6A2Z9</accession>